<evidence type="ECO:0000313" key="2">
    <source>
        <dbReference type="EMBL" id="KAF5182562.1"/>
    </source>
</evidence>
<dbReference type="Gene3D" id="3.40.50.2000">
    <property type="entry name" value="Glycogen Phosphorylase B"/>
    <property type="match status" value="1"/>
</dbReference>
<accession>A0A7J6VE09</accession>
<protein>
    <submittedName>
        <fullName evidence="2">Udp-glycosyltransferase 83a1</fullName>
    </submittedName>
</protein>
<dbReference type="SUPFAM" id="SSF53756">
    <property type="entry name" value="UDP-Glycosyltransferase/glycogen phosphorylase"/>
    <property type="match status" value="1"/>
</dbReference>
<organism evidence="2 3">
    <name type="scientific">Thalictrum thalictroides</name>
    <name type="common">Rue-anemone</name>
    <name type="synonym">Anemone thalictroides</name>
    <dbReference type="NCBI Taxonomy" id="46969"/>
    <lineage>
        <taxon>Eukaryota</taxon>
        <taxon>Viridiplantae</taxon>
        <taxon>Streptophyta</taxon>
        <taxon>Embryophyta</taxon>
        <taxon>Tracheophyta</taxon>
        <taxon>Spermatophyta</taxon>
        <taxon>Magnoliopsida</taxon>
        <taxon>Ranunculales</taxon>
        <taxon>Ranunculaceae</taxon>
        <taxon>Thalictroideae</taxon>
        <taxon>Thalictrum</taxon>
    </lineage>
</organism>
<gene>
    <name evidence="2" type="ORF">FRX31_027853</name>
</gene>
<dbReference type="EMBL" id="JABWDY010034568">
    <property type="protein sequence ID" value="KAF5182562.1"/>
    <property type="molecule type" value="Genomic_DNA"/>
</dbReference>
<dbReference type="OrthoDB" id="5835829at2759"/>
<name>A0A7J6VE09_THATH</name>
<keyword evidence="2" id="KW-0808">Transferase</keyword>
<proteinExistence type="inferred from homology"/>
<dbReference type="Proteomes" id="UP000554482">
    <property type="component" value="Unassembled WGS sequence"/>
</dbReference>
<dbReference type="GO" id="GO:0080043">
    <property type="term" value="F:quercetin 3-O-glucosyltransferase activity"/>
    <property type="evidence" value="ECO:0007669"/>
    <property type="project" value="TreeGrafter"/>
</dbReference>
<dbReference type="GO" id="GO:0080044">
    <property type="term" value="F:quercetin 7-O-glucosyltransferase activity"/>
    <property type="evidence" value="ECO:0007669"/>
    <property type="project" value="TreeGrafter"/>
</dbReference>
<comment type="similarity">
    <text evidence="1">Belongs to the UDP-glycosyltransferase family.</text>
</comment>
<dbReference type="AlphaFoldDB" id="A0A7J6VE09"/>
<evidence type="ECO:0000313" key="3">
    <source>
        <dbReference type="Proteomes" id="UP000554482"/>
    </source>
</evidence>
<reference evidence="2 3" key="1">
    <citation type="submission" date="2020-06" db="EMBL/GenBank/DDBJ databases">
        <title>Transcriptomic and genomic resources for Thalictrum thalictroides and T. hernandezii: Facilitating candidate gene discovery in an emerging model plant lineage.</title>
        <authorList>
            <person name="Arias T."/>
            <person name="Riano-Pachon D.M."/>
            <person name="Di Stilio V.S."/>
        </authorList>
    </citation>
    <scope>NUCLEOTIDE SEQUENCE [LARGE SCALE GENOMIC DNA]</scope>
    <source>
        <strain evidence="3">cv. WT478/WT964</strain>
        <tissue evidence="2">Leaves</tissue>
    </source>
</reference>
<keyword evidence="3" id="KW-1185">Reference proteome</keyword>
<dbReference type="PANTHER" id="PTHR11926">
    <property type="entry name" value="GLUCOSYL/GLUCURONOSYL TRANSFERASES"/>
    <property type="match status" value="1"/>
</dbReference>
<comment type="caution">
    <text evidence="2">The sequence shown here is derived from an EMBL/GenBank/DDBJ whole genome shotgun (WGS) entry which is preliminary data.</text>
</comment>
<evidence type="ECO:0000256" key="1">
    <source>
        <dbReference type="ARBA" id="ARBA00009995"/>
    </source>
</evidence>
<dbReference type="PANTHER" id="PTHR11926:SF1412">
    <property type="entry name" value="UDP-GLYCOSYLTRANSFERASE 83A1-LIKE"/>
    <property type="match status" value="1"/>
</dbReference>
<sequence length="168" mass="18611">MKTPHAIVVPYPVQGHVIPHMELSHYLVERGFKITFVNTEFNHKRIVATLHNNQNESQINLVTISDGLTEEDRNDMGKLTEALTRVFPKEVEAVIKGINGSNDNDDITCIISDIGWLLAIIGENIGIQTATFWTMGAGILALISNIPKLIETGIINPDGKRSNLSIER</sequence>